<gene>
    <name evidence="3" type="ORF">SPIL2461_LOCUS18488</name>
</gene>
<dbReference type="AlphaFoldDB" id="A0A812WGD2"/>
<dbReference type="Proteomes" id="UP000649617">
    <property type="component" value="Unassembled WGS sequence"/>
</dbReference>
<organism evidence="3 4">
    <name type="scientific">Symbiodinium pilosum</name>
    <name type="common">Dinoflagellate</name>
    <dbReference type="NCBI Taxonomy" id="2952"/>
    <lineage>
        <taxon>Eukaryota</taxon>
        <taxon>Sar</taxon>
        <taxon>Alveolata</taxon>
        <taxon>Dinophyceae</taxon>
        <taxon>Suessiales</taxon>
        <taxon>Symbiodiniaceae</taxon>
        <taxon>Symbiodinium</taxon>
    </lineage>
</organism>
<keyword evidence="2" id="KW-1133">Transmembrane helix</keyword>
<feature type="non-terminal residue" evidence="3">
    <location>
        <position position="217"/>
    </location>
</feature>
<evidence type="ECO:0000256" key="1">
    <source>
        <dbReference type="SAM" id="MobiDB-lite"/>
    </source>
</evidence>
<feature type="transmembrane region" description="Helical" evidence="2">
    <location>
        <begin position="101"/>
        <end position="120"/>
    </location>
</feature>
<evidence type="ECO:0000256" key="2">
    <source>
        <dbReference type="SAM" id="Phobius"/>
    </source>
</evidence>
<dbReference type="OrthoDB" id="5103at2759"/>
<comment type="caution">
    <text evidence="3">The sequence shown here is derived from an EMBL/GenBank/DDBJ whole genome shotgun (WGS) entry which is preliminary data.</text>
</comment>
<keyword evidence="2" id="KW-0812">Transmembrane</keyword>
<evidence type="ECO:0000313" key="4">
    <source>
        <dbReference type="Proteomes" id="UP000649617"/>
    </source>
</evidence>
<feature type="transmembrane region" description="Helical" evidence="2">
    <location>
        <begin position="195"/>
        <end position="216"/>
    </location>
</feature>
<accession>A0A812WGD2</accession>
<evidence type="ECO:0000313" key="3">
    <source>
        <dbReference type="EMBL" id="CAE7670701.1"/>
    </source>
</evidence>
<keyword evidence="2" id="KW-0472">Membrane</keyword>
<feature type="region of interest" description="Disordered" evidence="1">
    <location>
        <begin position="1"/>
        <end position="28"/>
    </location>
</feature>
<dbReference type="EMBL" id="CAJNIZ010043848">
    <property type="protein sequence ID" value="CAE7670701.1"/>
    <property type="molecule type" value="Genomic_DNA"/>
</dbReference>
<feature type="compositionally biased region" description="Low complexity" evidence="1">
    <location>
        <begin position="7"/>
        <end position="16"/>
    </location>
</feature>
<sequence length="217" mass="24731">MLTPAYTTQARQATRALQPGRSQPCHPTPHTVRAKKFGDGKVSELLCGAVALGVCQGYRSQRALKAVLQEAPKLVRLKPERGKVLENHEAFPPPPKVPTTWWQLLHHILFFGLGLWTLLLEPMWIPDWKLVLVMYLYSDFMSALLHRTFDHEECLKVPALDFVAYGFQMHHAWPMESTKGVGLYRLFCDTVRIQWILLACFAIISSHTLLAAQILYL</sequence>
<protein>
    <submittedName>
        <fullName evidence="3">Uncharacterized protein</fullName>
    </submittedName>
</protein>
<name>A0A812WGD2_SYMPI</name>
<reference evidence="3" key="1">
    <citation type="submission" date="2021-02" db="EMBL/GenBank/DDBJ databases">
        <authorList>
            <person name="Dougan E. K."/>
            <person name="Rhodes N."/>
            <person name="Thang M."/>
            <person name="Chan C."/>
        </authorList>
    </citation>
    <scope>NUCLEOTIDE SEQUENCE</scope>
</reference>
<keyword evidence="4" id="KW-1185">Reference proteome</keyword>
<proteinExistence type="predicted"/>